<keyword evidence="3" id="KW-1185">Reference proteome</keyword>
<accession>A0ABS8MWS4</accession>
<dbReference type="EMBL" id="JAJJMO010000001">
    <property type="protein sequence ID" value="MCC9073227.1"/>
    <property type="molecule type" value="Genomic_DNA"/>
</dbReference>
<evidence type="ECO:0000256" key="1">
    <source>
        <dbReference type="SAM" id="SignalP"/>
    </source>
</evidence>
<feature type="signal peptide" evidence="1">
    <location>
        <begin position="1"/>
        <end position="21"/>
    </location>
</feature>
<proteinExistence type="predicted"/>
<sequence length="80" mass="9023">MMIVKYSLLILLILTFNSCMKVDCDRLAEAMRKDDFLIVVYDMPNTGSYRFDVSGINPVTGKKKNVNQAMDGTNIIIAFP</sequence>
<evidence type="ECO:0000313" key="2">
    <source>
        <dbReference type="EMBL" id="MCC9073227.1"/>
    </source>
</evidence>
<evidence type="ECO:0000313" key="3">
    <source>
        <dbReference type="Proteomes" id="UP001430919"/>
    </source>
</evidence>
<keyword evidence="1" id="KW-0732">Signal</keyword>
<dbReference type="Proteomes" id="UP001430919">
    <property type="component" value="Unassembled WGS sequence"/>
</dbReference>
<reference evidence="2" key="1">
    <citation type="submission" date="2021-11" db="EMBL/GenBank/DDBJ databases">
        <title>Description of novel Flavobacterium species.</title>
        <authorList>
            <person name="Saticioglu I.B."/>
            <person name="Ay H."/>
            <person name="Altun S."/>
            <person name="Duman M."/>
        </authorList>
    </citation>
    <scope>NUCLEOTIDE SEQUENCE</scope>
    <source>
        <strain evidence="2">F-65</strain>
    </source>
</reference>
<gene>
    <name evidence="2" type="ORF">LNQ49_16745</name>
</gene>
<dbReference type="RefSeq" id="WP_229990165.1">
    <property type="nucleotide sequence ID" value="NZ_JAJJMO010000001.1"/>
</dbReference>
<name>A0ABS8MWS4_9FLAO</name>
<feature type="chain" id="PRO_5046583678" evidence="1">
    <location>
        <begin position="22"/>
        <end position="80"/>
    </location>
</feature>
<protein>
    <submittedName>
        <fullName evidence="2">Uncharacterized protein</fullName>
    </submittedName>
</protein>
<organism evidence="2 3">
    <name type="scientific">Flavobacterium pisciphilum</name>
    <dbReference type="NCBI Taxonomy" id="2893755"/>
    <lineage>
        <taxon>Bacteria</taxon>
        <taxon>Pseudomonadati</taxon>
        <taxon>Bacteroidota</taxon>
        <taxon>Flavobacteriia</taxon>
        <taxon>Flavobacteriales</taxon>
        <taxon>Flavobacteriaceae</taxon>
        <taxon>Flavobacterium</taxon>
    </lineage>
</organism>
<comment type="caution">
    <text evidence="2">The sequence shown here is derived from an EMBL/GenBank/DDBJ whole genome shotgun (WGS) entry which is preliminary data.</text>
</comment>